<keyword evidence="1 3" id="KW-0812">Transmembrane</keyword>
<dbReference type="PANTHER" id="PTHR31272:SF4">
    <property type="entry name" value="CYTOCHROME C-TYPE BIOGENESIS PROTEIN HI_1454-RELATED"/>
    <property type="match status" value="1"/>
</dbReference>
<feature type="domain" description="Urease accessory protein UreH-like transmembrane" evidence="2">
    <location>
        <begin position="18"/>
        <end position="215"/>
    </location>
</feature>
<feature type="transmembrane region" description="Helical" evidence="1">
    <location>
        <begin position="52"/>
        <end position="74"/>
    </location>
</feature>
<evidence type="ECO:0000313" key="4">
    <source>
        <dbReference type="Proteomes" id="UP000182124"/>
    </source>
</evidence>
<keyword evidence="1" id="KW-1133">Transmembrane helix</keyword>
<feature type="transmembrane region" description="Helical" evidence="1">
    <location>
        <begin position="137"/>
        <end position="162"/>
    </location>
</feature>
<dbReference type="eggNOG" id="COG0785">
    <property type="taxonomic scope" value="Bacteria"/>
</dbReference>
<gene>
    <name evidence="3" type="ORF">SAMN02927925_01731</name>
</gene>
<dbReference type="STRING" id="329186.SAMN02927925_01731"/>
<dbReference type="RefSeq" id="WP_023576983.1">
    <property type="nucleotide sequence ID" value="NZ_CBCSBQ010000002.1"/>
</dbReference>
<keyword evidence="1" id="KW-0472">Membrane</keyword>
<sequence>METVTQLFESSNMPLLGALLLGILTAISPCPLATNITATAYISKTLTGKKKVLLSGFLYTLGLALTYTSIALIIIFGASKFHVAKFFQGNGEKFIGPIMVVIGLIMLNVIKLHFLGKSNFTEKVQDKFKDKGLLGSFLLGALFAMAFCPYSGAMYFGILIPMSIKSSVGFTLPFFYALGAGSLVLFFTFLIAFSMQKVGKYFNAITKVEKIMRGIAGLLFVGTGLYYILIYLKVI</sequence>
<feature type="transmembrane region" description="Helical" evidence="1">
    <location>
        <begin position="214"/>
        <end position="232"/>
    </location>
</feature>
<dbReference type="AlphaFoldDB" id="A0A1G4VTV1"/>
<name>A0A1G4VTV1_9FLAO</name>
<evidence type="ECO:0000256" key="1">
    <source>
        <dbReference type="SAM" id="Phobius"/>
    </source>
</evidence>
<dbReference type="PANTHER" id="PTHR31272">
    <property type="entry name" value="CYTOCHROME C-TYPE BIOGENESIS PROTEIN HI_1454-RELATED"/>
    <property type="match status" value="1"/>
</dbReference>
<proteinExistence type="predicted"/>
<organism evidence="3 4">
    <name type="scientific">Flavobacterium saliperosum</name>
    <dbReference type="NCBI Taxonomy" id="329186"/>
    <lineage>
        <taxon>Bacteria</taxon>
        <taxon>Pseudomonadati</taxon>
        <taxon>Bacteroidota</taxon>
        <taxon>Flavobacteriia</taxon>
        <taxon>Flavobacteriales</taxon>
        <taxon>Flavobacteriaceae</taxon>
        <taxon>Flavobacterium</taxon>
    </lineage>
</organism>
<reference evidence="3 4" key="1">
    <citation type="submission" date="2016-10" db="EMBL/GenBank/DDBJ databases">
        <authorList>
            <person name="de Groot N.N."/>
        </authorList>
    </citation>
    <scope>NUCLEOTIDE SEQUENCE [LARGE SCALE GENOMIC DNA]</scope>
    <source>
        <strain evidence="3 4">CGMCC 1.3801</strain>
    </source>
</reference>
<dbReference type="EMBL" id="FMTY01000003">
    <property type="protein sequence ID" value="SCX11282.1"/>
    <property type="molecule type" value="Genomic_DNA"/>
</dbReference>
<dbReference type="NCBIfam" id="NF040495">
    <property type="entry name" value="tranport_ArsG"/>
    <property type="match status" value="1"/>
</dbReference>
<dbReference type="Pfam" id="PF13386">
    <property type="entry name" value="DsbD_2"/>
    <property type="match status" value="1"/>
</dbReference>
<evidence type="ECO:0000313" key="3">
    <source>
        <dbReference type="EMBL" id="SCX11282.1"/>
    </source>
</evidence>
<accession>A0A1G4VTV1</accession>
<feature type="transmembrane region" description="Helical" evidence="1">
    <location>
        <begin position="15"/>
        <end position="40"/>
    </location>
</feature>
<dbReference type="InterPro" id="IPR039447">
    <property type="entry name" value="UreH-like_TM_dom"/>
</dbReference>
<feature type="transmembrane region" description="Helical" evidence="1">
    <location>
        <begin position="174"/>
        <end position="193"/>
    </location>
</feature>
<feature type="transmembrane region" description="Helical" evidence="1">
    <location>
        <begin position="94"/>
        <end position="116"/>
    </location>
</feature>
<evidence type="ECO:0000259" key="2">
    <source>
        <dbReference type="Pfam" id="PF13386"/>
    </source>
</evidence>
<dbReference type="Proteomes" id="UP000182124">
    <property type="component" value="Unassembled WGS sequence"/>
</dbReference>
<dbReference type="InterPro" id="IPR051790">
    <property type="entry name" value="Cytochrome_c-biogenesis_DsbD"/>
</dbReference>
<protein>
    <submittedName>
        <fullName evidence="3">Cytochrome C biogenesis protein transmembrane region</fullName>
    </submittedName>
</protein>